<evidence type="ECO:0000313" key="3">
    <source>
        <dbReference type="Proteomes" id="UP000244915"/>
    </source>
</evidence>
<keyword evidence="1" id="KW-0472">Membrane</keyword>
<feature type="transmembrane region" description="Helical" evidence="1">
    <location>
        <begin position="46"/>
        <end position="68"/>
    </location>
</feature>
<accession>A0A2U8HB33</accession>
<protein>
    <submittedName>
        <fullName evidence="2">Uncharacterized protein</fullName>
    </submittedName>
</protein>
<dbReference type="Proteomes" id="UP000244915">
    <property type="component" value="Chromosome 1"/>
</dbReference>
<organism evidence="2 3">
    <name type="scientific">Alloyangia pacifica</name>
    <dbReference type="NCBI Taxonomy" id="311180"/>
    <lineage>
        <taxon>Bacteria</taxon>
        <taxon>Pseudomonadati</taxon>
        <taxon>Pseudomonadota</taxon>
        <taxon>Alphaproteobacteria</taxon>
        <taxon>Rhodobacterales</taxon>
        <taxon>Roseobacteraceae</taxon>
        <taxon>Alloyangia</taxon>
    </lineage>
</organism>
<dbReference type="KEGG" id="ypac:CEW88_04475"/>
<sequence>MSTTFILLVAAGAVLRALLSRALQIRFGLTLSVPPVITGGLLLLALLPGWLSPLAFPLPLGLMLGALLPDILLRRLG</sequence>
<evidence type="ECO:0000256" key="1">
    <source>
        <dbReference type="SAM" id="Phobius"/>
    </source>
</evidence>
<reference evidence="2 3" key="1">
    <citation type="submission" date="2017-06" db="EMBL/GenBank/DDBJ databases">
        <title>Yangia sp. YSBP01 complete genome sequence.</title>
        <authorList>
            <person name="Woo J.-H."/>
            <person name="Kim H.-S."/>
        </authorList>
    </citation>
    <scope>NUCLEOTIDE SEQUENCE [LARGE SCALE GENOMIC DNA]</scope>
    <source>
        <strain evidence="2 3">YSBP01</strain>
    </source>
</reference>
<evidence type="ECO:0000313" key="2">
    <source>
        <dbReference type="EMBL" id="AWI82981.1"/>
    </source>
</evidence>
<dbReference type="AlphaFoldDB" id="A0A2U8HB33"/>
<keyword evidence="1" id="KW-0812">Transmembrane</keyword>
<dbReference type="EMBL" id="CP022189">
    <property type="protein sequence ID" value="AWI82981.1"/>
    <property type="molecule type" value="Genomic_DNA"/>
</dbReference>
<proteinExistence type="predicted"/>
<keyword evidence="1" id="KW-1133">Transmembrane helix</keyword>
<name>A0A2U8HB33_9RHOB</name>
<gene>
    <name evidence="2" type="ORF">CEW88_04475</name>
</gene>